<dbReference type="AlphaFoldDB" id="A0A409X5V7"/>
<feature type="compositionally biased region" description="Basic and acidic residues" evidence="1">
    <location>
        <begin position="90"/>
        <end position="134"/>
    </location>
</feature>
<protein>
    <submittedName>
        <fullName evidence="2">Uncharacterized protein</fullName>
    </submittedName>
</protein>
<evidence type="ECO:0000256" key="1">
    <source>
        <dbReference type="SAM" id="MobiDB-lite"/>
    </source>
</evidence>
<feature type="compositionally biased region" description="Basic and acidic residues" evidence="1">
    <location>
        <begin position="178"/>
        <end position="188"/>
    </location>
</feature>
<evidence type="ECO:0000313" key="2">
    <source>
        <dbReference type="EMBL" id="PPQ86173.1"/>
    </source>
</evidence>
<sequence length="195" mass="20467">SESTKSGVSASTGASGGGGGRAQVTFSRPEGLGGVEAQLSDQLDKARKRTLSSSGGGEGRGGAMLTPVSGPESSDRESGRRRTLGSRVASRYDETGREFGERERGGDRDGARDRDGVRDRERDRDRDRDSKDTAAMRAAAAVVHAADRSAAISRVLQPTQSSAARVSPTVGSSATLGGERRDTRRRTVTDLFPNS</sequence>
<dbReference type="Proteomes" id="UP000284842">
    <property type="component" value="Unassembled WGS sequence"/>
</dbReference>
<organism evidence="2 3">
    <name type="scientific">Panaeolus cyanescens</name>
    <dbReference type="NCBI Taxonomy" id="181874"/>
    <lineage>
        <taxon>Eukaryota</taxon>
        <taxon>Fungi</taxon>
        <taxon>Dikarya</taxon>
        <taxon>Basidiomycota</taxon>
        <taxon>Agaricomycotina</taxon>
        <taxon>Agaricomycetes</taxon>
        <taxon>Agaricomycetidae</taxon>
        <taxon>Agaricales</taxon>
        <taxon>Agaricineae</taxon>
        <taxon>Galeropsidaceae</taxon>
        <taxon>Panaeolus</taxon>
    </lineage>
</organism>
<gene>
    <name evidence="2" type="ORF">CVT24_000823</name>
</gene>
<feature type="compositionally biased region" description="Low complexity" evidence="1">
    <location>
        <begin position="1"/>
        <end position="13"/>
    </location>
</feature>
<dbReference type="InParanoid" id="A0A409X5V7"/>
<keyword evidence="3" id="KW-1185">Reference proteome</keyword>
<evidence type="ECO:0000313" key="3">
    <source>
        <dbReference type="Proteomes" id="UP000284842"/>
    </source>
</evidence>
<dbReference type="EMBL" id="NHTK01004538">
    <property type="protein sequence ID" value="PPQ86173.1"/>
    <property type="molecule type" value="Genomic_DNA"/>
</dbReference>
<comment type="caution">
    <text evidence="2">The sequence shown here is derived from an EMBL/GenBank/DDBJ whole genome shotgun (WGS) entry which is preliminary data.</text>
</comment>
<reference evidence="2 3" key="1">
    <citation type="journal article" date="2018" name="Evol. Lett.">
        <title>Horizontal gene cluster transfer increased hallucinogenic mushroom diversity.</title>
        <authorList>
            <person name="Reynolds H.T."/>
            <person name="Vijayakumar V."/>
            <person name="Gluck-Thaler E."/>
            <person name="Korotkin H.B."/>
            <person name="Matheny P.B."/>
            <person name="Slot J.C."/>
        </authorList>
    </citation>
    <scope>NUCLEOTIDE SEQUENCE [LARGE SCALE GENOMIC DNA]</scope>
    <source>
        <strain evidence="2 3">2629</strain>
    </source>
</reference>
<feature type="region of interest" description="Disordered" evidence="1">
    <location>
        <begin position="157"/>
        <end position="195"/>
    </location>
</feature>
<feature type="region of interest" description="Disordered" evidence="1">
    <location>
        <begin position="1"/>
        <end position="136"/>
    </location>
</feature>
<feature type="compositionally biased region" description="Polar residues" evidence="1">
    <location>
        <begin position="157"/>
        <end position="175"/>
    </location>
</feature>
<accession>A0A409X5V7</accession>
<feature type="non-terminal residue" evidence="2">
    <location>
        <position position="1"/>
    </location>
</feature>
<proteinExistence type="predicted"/>
<name>A0A409X5V7_9AGAR</name>